<organism evidence="2 3">
    <name type="scientific">Mycena pura</name>
    <dbReference type="NCBI Taxonomy" id="153505"/>
    <lineage>
        <taxon>Eukaryota</taxon>
        <taxon>Fungi</taxon>
        <taxon>Dikarya</taxon>
        <taxon>Basidiomycota</taxon>
        <taxon>Agaricomycotina</taxon>
        <taxon>Agaricomycetes</taxon>
        <taxon>Agaricomycetidae</taxon>
        <taxon>Agaricales</taxon>
        <taxon>Marasmiineae</taxon>
        <taxon>Mycenaceae</taxon>
        <taxon>Mycena</taxon>
    </lineage>
</organism>
<dbReference type="EMBL" id="JARJCW010000085">
    <property type="protein sequence ID" value="KAJ7196246.1"/>
    <property type="molecule type" value="Genomic_DNA"/>
</dbReference>
<name>A0AAD6Y4I5_9AGAR</name>
<comment type="caution">
    <text evidence="2">The sequence shown here is derived from an EMBL/GenBank/DDBJ whole genome shotgun (WGS) entry which is preliminary data.</text>
</comment>
<keyword evidence="3" id="KW-1185">Reference proteome</keyword>
<evidence type="ECO:0000313" key="3">
    <source>
        <dbReference type="Proteomes" id="UP001219525"/>
    </source>
</evidence>
<gene>
    <name evidence="2" type="ORF">GGX14DRAFT_575065</name>
</gene>
<sequence>MASLDPTLPAPYTEAPNASEKEQDAWEATISAFMTNVVIYKLSASATPAQLFAPFDAPQHQPLLFYYACAHLLRATREFSDASEHIALVAALFGLLKEEGLRRDGPDGEGAFGNTIVFPTLRELVSDIPAPPGYKYDAILFALVPDPSYVKDASFLTDLAEYTRAHEGLLRLWALVGRLEAERVLGEPGSMSLLFHQGPVLLRALEHPMQRAVWETLWAAVLRCEGEMVYGAWGAGSEYLAPFKDVARTIAADDRAPLVWCGRFAVILEELDKER</sequence>
<feature type="region of interest" description="Disordered" evidence="1">
    <location>
        <begin position="1"/>
        <end position="21"/>
    </location>
</feature>
<protein>
    <submittedName>
        <fullName evidence="2">Uncharacterized protein</fullName>
    </submittedName>
</protein>
<reference evidence="2" key="1">
    <citation type="submission" date="2023-03" db="EMBL/GenBank/DDBJ databases">
        <title>Massive genome expansion in bonnet fungi (Mycena s.s.) driven by repeated elements and novel gene families across ecological guilds.</title>
        <authorList>
            <consortium name="Lawrence Berkeley National Laboratory"/>
            <person name="Harder C.B."/>
            <person name="Miyauchi S."/>
            <person name="Viragh M."/>
            <person name="Kuo A."/>
            <person name="Thoen E."/>
            <person name="Andreopoulos B."/>
            <person name="Lu D."/>
            <person name="Skrede I."/>
            <person name="Drula E."/>
            <person name="Henrissat B."/>
            <person name="Morin E."/>
            <person name="Kohler A."/>
            <person name="Barry K."/>
            <person name="LaButti K."/>
            <person name="Morin E."/>
            <person name="Salamov A."/>
            <person name="Lipzen A."/>
            <person name="Mereny Z."/>
            <person name="Hegedus B."/>
            <person name="Baldrian P."/>
            <person name="Stursova M."/>
            <person name="Weitz H."/>
            <person name="Taylor A."/>
            <person name="Grigoriev I.V."/>
            <person name="Nagy L.G."/>
            <person name="Martin F."/>
            <person name="Kauserud H."/>
        </authorList>
    </citation>
    <scope>NUCLEOTIDE SEQUENCE</scope>
    <source>
        <strain evidence="2">9144</strain>
    </source>
</reference>
<evidence type="ECO:0000313" key="2">
    <source>
        <dbReference type="EMBL" id="KAJ7196246.1"/>
    </source>
</evidence>
<proteinExistence type="predicted"/>
<dbReference type="AlphaFoldDB" id="A0AAD6Y4I5"/>
<evidence type="ECO:0000256" key="1">
    <source>
        <dbReference type="SAM" id="MobiDB-lite"/>
    </source>
</evidence>
<dbReference type="Proteomes" id="UP001219525">
    <property type="component" value="Unassembled WGS sequence"/>
</dbReference>
<accession>A0AAD6Y4I5</accession>